<name>A0A1M5TF83_9FIRM</name>
<protein>
    <submittedName>
        <fullName evidence="1">Uncharacterized protein</fullName>
    </submittedName>
</protein>
<keyword evidence="2" id="KW-1185">Reference proteome</keyword>
<sequence>MGLFDRLIERGDAVRELKDKYSNYSDYDLKTIVRREGSANKLSREVHAAFMVLQDRGYSPDEIVNG</sequence>
<accession>A0A1M5TF83</accession>
<organism evidence="1 2">
    <name type="scientific">Asaccharospora irregularis DSM 2635</name>
    <dbReference type="NCBI Taxonomy" id="1121321"/>
    <lineage>
        <taxon>Bacteria</taxon>
        <taxon>Bacillati</taxon>
        <taxon>Bacillota</taxon>
        <taxon>Clostridia</taxon>
        <taxon>Peptostreptococcales</taxon>
        <taxon>Peptostreptococcaceae</taxon>
        <taxon>Asaccharospora</taxon>
    </lineage>
</organism>
<proteinExistence type="predicted"/>
<dbReference type="AlphaFoldDB" id="A0A1M5TF83"/>
<evidence type="ECO:0000313" key="2">
    <source>
        <dbReference type="Proteomes" id="UP000243255"/>
    </source>
</evidence>
<gene>
    <name evidence="1" type="ORF">SAMN04488530_1592</name>
</gene>
<reference evidence="2" key="1">
    <citation type="submission" date="2016-11" db="EMBL/GenBank/DDBJ databases">
        <authorList>
            <person name="Varghese N."/>
            <person name="Submissions S."/>
        </authorList>
    </citation>
    <scope>NUCLEOTIDE SEQUENCE [LARGE SCALE GENOMIC DNA]</scope>
    <source>
        <strain evidence="2">DSM 2635</strain>
    </source>
</reference>
<dbReference type="Proteomes" id="UP000243255">
    <property type="component" value="Unassembled WGS sequence"/>
</dbReference>
<dbReference type="EMBL" id="FQWX01000059">
    <property type="protein sequence ID" value="SHH49321.1"/>
    <property type="molecule type" value="Genomic_DNA"/>
</dbReference>
<dbReference type="RefSeq" id="WP_073127771.1">
    <property type="nucleotide sequence ID" value="NZ_BAABCH010000063.1"/>
</dbReference>
<evidence type="ECO:0000313" key="1">
    <source>
        <dbReference type="EMBL" id="SHH49321.1"/>
    </source>
</evidence>